<keyword evidence="1" id="KW-0238">DNA-binding</keyword>
<sequence length="221" mass="25267">MKTIAVIDKHPIVRAGLEIFIKNNFSKISIEEFESFYHFNKVCDKTPDLFIVGNMIELPSKQCEFIIKLKEKNSAAKVIIYDENPDVFKVLLFFKSGVNGYLSKGSDISDLLECILDVQNGKNYVSNDVLELLLPKWVSTAQDPSDRNQIKLTPREFEIANFLISGFTVEKISKEIQRQATTIYAIKKKLFNKLNISNLVDLKDALENPQVVRLFKSQELS</sequence>
<gene>
    <name evidence="5" type="ORF">IEE83_01670</name>
</gene>
<reference evidence="6" key="1">
    <citation type="submission" date="2023-07" db="EMBL/GenBank/DDBJ databases">
        <title>Dyadobacter sp. nov 'subterranea' isolated from contaminted grondwater.</title>
        <authorList>
            <person name="Szabo I."/>
            <person name="Al-Omari J."/>
            <person name="Szerdahelyi S.G."/>
            <person name="Rado J."/>
        </authorList>
    </citation>
    <scope>NUCLEOTIDE SEQUENCE [LARGE SCALE GENOMIC DNA]</scope>
    <source>
        <strain evidence="6">UP-52</strain>
    </source>
</reference>
<keyword evidence="6" id="KW-1185">Reference proteome</keyword>
<dbReference type="PANTHER" id="PTHR45566:SF1">
    <property type="entry name" value="HTH-TYPE TRANSCRIPTIONAL REGULATOR YHJB-RELATED"/>
    <property type="match status" value="1"/>
</dbReference>
<dbReference type="InterPro" id="IPR000792">
    <property type="entry name" value="Tscrpt_reg_LuxR_C"/>
</dbReference>
<evidence type="ECO:0000256" key="1">
    <source>
        <dbReference type="ARBA" id="ARBA00023125"/>
    </source>
</evidence>
<feature type="domain" description="Response regulatory" evidence="4">
    <location>
        <begin position="3"/>
        <end position="119"/>
    </location>
</feature>
<evidence type="ECO:0000259" key="4">
    <source>
        <dbReference type="PROSITE" id="PS50110"/>
    </source>
</evidence>
<organism evidence="5 6">
    <name type="scientific">Dyadobacter subterraneus</name>
    <dbReference type="NCBI Taxonomy" id="2773304"/>
    <lineage>
        <taxon>Bacteria</taxon>
        <taxon>Pseudomonadati</taxon>
        <taxon>Bacteroidota</taxon>
        <taxon>Cytophagia</taxon>
        <taxon>Cytophagales</taxon>
        <taxon>Spirosomataceae</taxon>
        <taxon>Dyadobacter</taxon>
    </lineage>
</organism>
<dbReference type="InterPro" id="IPR001789">
    <property type="entry name" value="Sig_transdc_resp-reg_receiver"/>
</dbReference>
<comment type="caution">
    <text evidence="5">The sequence shown here is derived from an EMBL/GenBank/DDBJ whole genome shotgun (WGS) entry which is preliminary data.</text>
</comment>
<evidence type="ECO:0000259" key="3">
    <source>
        <dbReference type="PROSITE" id="PS50043"/>
    </source>
</evidence>
<dbReference type="SUPFAM" id="SSF46894">
    <property type="entry name" value="C-terminal effector domain of the bipartite response regulators"/>
    <property type="match status" value="1"/>
</dbReference>
<dbReference type="InterPro" id="IPR016032">
    <property type="entry name" value="Sig_transdc_resp-reg_C-effctor"/>
</dbReference>
<dbReference type="SMART" id="SM00421">
    <property type="entry name" value="HTH_LUXR"/>
    <property type="match status" value="1"/>
</dbReference>
<name>A0ABR9W8M2_9BACT</name>
<dbReference type="Gene3D" id="3.40.50.2300">
    <property type="match status" value="1"/>
</dbReference>
<dbReference type="PROSITE" id="PS50043">
    <property type="entry name" value="HTH_LUXR_2"/>
    <property type="match status" value="1"/>
</dbReference>
<dbReference type="Proteomes" id="UP000634134">
    <property type="component" value="Unassembled WGS sequence"/>
</dbReference>
<dbReference type="PROSITE" id="PS50110">
    <property type="entry name" value="RESPONSE_REGULATORY"/>
    <property type="match status" value="1"/>
</dbReference>
<dbReference type="Pfam" id="PF00196">
    <property type="entry name" value="GerE"/>
    <property type="match status" value="1"/>
</dbReference>
<comment type="caution">
    <text evidence="2">Lacks conserved residue(s) required for the propagation of feature annotation.</text>
</comment>
<dbReference type="SUPFAM" id="SSF52172">
    <property type="entry name" value="CheY-like"/>
    <property type="match status" value="1"/>
</dbReference>
<evidence type="ECO:0000313" key="6">
    <source>
        <dbReference type="Proteomes" id="UP000634134"/>
    </source>
</evidence>
<dbReference type="RefSeq" id="WP_194118907.1">
    <property type="nucleotide sequence ID" value="NZ_JACYGY010000001.1"/>
</dbReference>
<evidence type="ECO:0000256" key="2">
    <source>
        <dbReference type="PROSITE-ProRule" id="PRU00169"/>
    </source>
</evidence>
<proteinExistence type="predicted"/>
<protein>
    <submittedName>
        <fullName evidence="5">Response regulator transcription factor</fullName>
    </submittedName>
</protein>
<dbReference type="EMBL" id="JACYGY010000001">
    <property type="protein sequence ID" value="MBE9460579.1"/>
    <property type="molecule type" value="Genomic_DNA"/>
</dbReference>
<accession>A0ABR9W8M2</accession>
<dbReference type="InterPro" id="IPR051015">
    <property type="entry name" value="EvgA-like"/>
</dbReference>
<evidence type="ECO:0000313" key="5">
    <source>
        <dbReference type="EMBL" id="MBE9460579.1"/>
    </source>
</evidence>
<dbReference type="PANTHER" id="PTHR45566">
    <property type="entry name" value="HTH-TYPE TRANSCRIPTIONAL REGULATOR YHJB-RELATED"/>
    <property type="match status" value="1"/>
</dbReference>
<feature type="domain" description="HTH luxR-type" evidence="3">
    <location>
        <begin position="145"/>
        <end position="210"/>
    </location>
</feature>
<dbReference type="InterPro" id="IPR011006">
    <property type="entry name" value="CheY-like_superfamily"/>
</dbReference>